<dbReference type="EMBL" id="GFAA01001345">
    <property type="protein sequence ID" value="JAU02090.1"/>
    <property type="molecule type" value="mRNA"/>
</dbReference>
<organism evidence="1">
    <name type="scientific">Amblyomma sculptum</name>
    <name type="common">Tick</name>
    <dbReference type="NCBI Taxonomy" id="1581419"/>
    <lineage>
        <taxon>Eukaryota</taxon>
        <taxon>Metazoa</taxon>
        <taxon>Ecdysozoa</taxon>
        <taxon>Arthropoda</taxon>
        <taxon>Chelicerata</taxon>
        <taxon>Arachnida</taxon>
        <taxon>Acari</taxon>
        <taxon>Parasitiformes</taxon>
        <taxon>Ixodida</taxon>
        <taxon>Ixodoidea</taxon>
        <taxon>Ixodidae</taxon>
        <taxon>Amblyomminae</taxon>
        <taxon>Amblyomma</taxon>
    </lineage>
</organism>
<dbReference type="GO" id="GO:0000796">
    <property type="term" value="C:condensin complex"/>
    <property type="evidence" value="ECO:0007669"/>
    <property type="project" value="TreeGrafter"/>
</dbReference>
<protein>
    <submittedName>
        <fullName evidence="1">Putative non-smc condensin ii complex subunit g2</fullName>
    </submittedName>
</protein>
<evidence type="ECO:0000313" key="1">
    <source>
        <dbReference type="EMBL" id="JAU02090.1"/>
    </source>
</evidence>
<dbReference type="PANTHER" id="PTHR16199">
    <property type="entry name" value="CONDENSIN-2 COMPLEX SUBUNIT G2"/>
    <property type="match status" value="1"/>
</dbReference>
<reference evidence="1" key="2">
    <citation type="journal article" date="2017" name="Front. Cell. Infect. Microbiol.">
        <title>Analysis of the Salivary Gland Transcriptome of Unfed and Partially Fed Amblyomma sculptum Ticks and Descriptive Proteome of the Saliva.</title>
        <authorList>
            <person name="Esteves E."/>
            <person name="Maruyama S.R."/>
            <person name="Kawahara R."/>
            <person name="Fujita A."/>
            <person name="Martins L.A."/>
            <person name="Righi A.A."/>
            <person name="Costa F.B."/>
            <person name="Palmisano G."/>
            <person name="Labruna M.B."/>
            <person name="Sa-Nunes A."/>
            <person name="Ribeiro J.M.C."/>
            <person name="Fogaca A.C."/>
        </authorList>
    </citation>
    <scope>NUCLEOTIDE SEQUENCE</scope>
</reference>
<dbReference type="GO" id="GO:0000070">
    <property type="term" value="P:mitotic sister chromatid segregation"/>
    <property type="evidence" value="ECO:0007669"/>
    <property type="project" value="TreeGrafter"/>
</dbReference>
<dbReference type="PANTHER" id="PTHR16199:SF4">
    <property type="entry name" value="CONDENSIN-2 COMPLEX SUBUNIT G2"/>
    <property type="match status" value="1"/>
</dbReference>
<sequence length="460" mass="51580">MVDDKPELSLKAATLLRNCYFNPEADQRQNLERCLLLHSLNPAAFRTFYSYLTEIAPLLPIVQFLVTICQVLRRNCLLLRKGASSKENVAPSCEPSDVSNTVMKKHSVHILVETVAITYNSVSLRKELTSNELKTDWKLLVAVMKKAMNEVLQLTDCLGMQISVLSVACLLPPDEVSNLAMRCLSMLRGFLTVPETSAPPTLSVEAKACTLFLCNMHRAADVLGMVADSVEKLKRKQTPVKGGRRVHFRVEPSACHSDLALQTLRFLLESPQLQAMVLGAHLVPLFHTWGSLLCIADSLQDLLRNSNAKMLIESTMMTAYELFLLLTYVMHGQQHPVTKEEFVATATFDRQMKWIEDNLLPKLQSRRRASSRGLYIQVVKMFLTVARSVLMTTWVSFEFAEKLLNFLVLCKETKENQLKTAIASIPPVVSEFMEIFAEGEEQAATITALMDKVCVKVPAS</sequence>
<proteinExistence type="evidence at transcript level"/>
<dbReference type="GO" id="GO:0005634">
    <property type="term" value="C:nucleus"/>
    <property type="evidence" value="ECO:0007669"/>
    <property type="project" value="TreeGrafter"/>
</dbReference>
<name>A0A1E1XSV6_AMBSC</name>
<dbReference type="AlphaFoldDB" id="A0A1E1XSV6"/>
<reference evidence="1" key="1">
    <citation type="submission" date="2016-09" db="EMBL/GenBank/DDBJ databases">
        <authorList>
            <person name="Capua I."/>
            <person name="De Benedictis P."/>
            <person name="Joannis T."/>
            <person name="Lombin L.H."/>
            <person name="Cattoli G."/>
        </authorList>
    </citation>
    <scope>NUCLEOTIDE SEQUENCE</scope>
</reference>
<accession>A0A1E1XSV6</accession>